<dbReference type="Gene3D" id="3.30.430.20">
    <property type="entry name" value="Gnk2 domain, C-X8-C-X2-C motif"/>
    <property type="match status" value="2"/>
</dbReference>
<organism evidence="5 6">
    <name type="scientific">Spinacia oleracea</name>
    <name type="common">Spinach</name>
    <dbReference type="NCBI Taxonomy" id="3562"/>
    <lineage>
        <taxon>Eukaryota</taxon>
        <taxon>Viridiplantae</taxon>
        <taxon>Streptophyta</taxon>
        <taxon>Embryophyta</taxon>
        <taxon>Tracheophyta</taxon>
        <taxon>Spermatophyta</taxon>
        <taxon>Magnoliopsida</taxon>
        <taxon>eudicotyledons</taxon>
        <taxon>Gunneridae</taxon>
        <taxon>Pentapetalae</taxon>
        <taxon>Caryophyllales</taxon>
        <taxon>Chenopodiaceae</taxon>
        <taxon>Chenopodioideae</taxon>
        <taxon>Anserineae</taxon>
        <taxon>Spinacia</taxon>
    </lineage>
</organism>
<keyword evidence="1 3" id="KW-0732">Signal</keyword>
<evidence type="ECO:0000256" key="1">
    <source>
        <dbReference type="ARBA" id="ARBA00022729"/>
    </source>
</evidence>
<reference evidence="6" key="2">
    <citation type="submission" date="2025-08" db="UniProtKB">
        <authorList>
            <consortium name="RefSeq"/>
        </authorList>
    </citation>
    <scope>IDENTIFICATION</scope>
    <source>
        <tissue evidence="6">Leaf</tissue>
    </source>
</reference>
<keyword evidence="2" id="KW-0677">Repeat</keyword>
<dbReference type="CDD" id="cd23509">
    <property type="entry name" value="Gnk2-like"/>
    <property type="match status" value="2"/>
</dbReference>
<evidence type="ECO:0000313" key="5">
    <source>
        <dbReference type="Proteomes" id="UP000813463"/>
    </source>
</evidence>
<evidence type="ECO:0000256" key="2">
    <source>
        <dbReference type="ARBA" id="ARBA00022737"/>
    </source>
</evidence>
<evidence type="ECO:0000259" key="4">
    <source>
        <dbReference type="PROSITE" id="PS51473"/>
    </source>
</evidence>
<feature type="chain" id="PRO_5046217506" evidence="3">
    <location>
        <begin position="26"/>
        <end position="292"/>
    </location>
</feature>
<dbReference type="PANTHER" id="PTHR32099:SF51">
    <property type="entry name" value="CYSTEINE-RICH RECEPTOR-LIKE PROTEIN KINASE 25 ISOFORM X1"/>
    <property type="match status" value="1"/>
</dbReference>
<evidence type="ECO:0000313" key="6">
    <source>
        <dbReference type="RefSeq" id="XP_056689891.1"/>
    </source>
</evidence>
<keyword evidence="5" id="KW-1185">Reference proteome</keyword>
<accession>A0ABM3R2P8</accession>
<dbReference type="InterPro" id="IPR002902">
    <property type="entry name" value="GNK2"/>
</dbReference>
<protein>
    <submittedName>
        <fullName evidence="6">Cysteine-rich repeat secretory protein 9-like</fullName>
    </submittedName>
</protein>
<dbReference type="Proteomes" id="UP000813463">
    <property type="component" value="Chromosome 6"/>
</dbReference>
<dbReference type="InterPro" id="IPR038408">
    <property type="entry name" value="GNK2_sf"/>
</dbReference>
<feature type="signal peptide" evidence="3">
    <location>
        <begin position="1"/>
        <end position="25"/>
    </location>
</feature>
<dbReference type="Pfam" id="PF01657">
    <property type="entry name" value="Stress-antifung"/>
    <property type="match status" value="2"/>
</dbReference>
<reference evidence="5" key="1">
    <citation type="journal article" date="2021" name="Nat. Commun.">
        <title>Genomic analyses provide insights into spinach domestication and the genetic basis of agronomic traits.</title>
        <authorList>
            <person name="Cai X."/>
            <person name="Sun X."/>
            <person name="Xu C."/>
            <person name="Sun H."/>
            <person name="Wang X."/>
            <person name="Ge C."/>
            <person name="Zhang Z."/>
            <person name="Wang Q."/>
            <person name="Fei Z."/>
            <person name="Jiao C."/>
            <person name="Wang Q."/>
        </authorList>
    </citation>
    <scope>NUCLEOTIDE SEQUENCE [LARGE SCALE GENOMIC DNA]</scope>
    <source>
        <strain evidence="5">cv. Varoflay</strain>
    </source>
</reference>
<feature type="domain" description="Gnk2-homologous" evidence="4">
    <location>
        <begin position="26"/>
        <end position="127"/>
    </location>
</feature>
<dbReference type="PANTHER" id="PTHR32099">
    <property type="entry name" value="CYSTEINE-RICH REPEAT SECRETORY PROTEIN"/>
    <property type="match status" value="1"/>
</dbReference>
<dbReference type="RefSeq" id="XP_056689891.1">
    <property type="nucleotide sequence ID" value="XM_056833913.1"/>
</dbReference>
<dbReference type="PROSITE" id="PS51473">
    <property type="entry name" value="GNK2"/>
    <property type="match status" value="2"/>
</dbReference>
<evidence type="ECO:0000256" key="3">
    <source>
        <dbReference type="SAM" id="SignalP"/>
    </source>
</evidence>
<feature type="domain" description="Gnk2-homologous" evidence="4">
    <location>
        <begin position="135"/>
        <end position="242"/>
    </location>
</feature>
<sequence length="292" mass="32335">MATSFLYKIQFPIFFIISSILSVNSQLTYINHGCFAPFTHLSGFEANIENAITQLTFEASTSYYSTNTTGVGEDQVNAFFYCRYDVSPQTCQSCVASAAINITSCLSSVEGIVYYEECILHYANLSFSTIMVELPRYVQASRQTADLETNFGQILGNTFIDLISNVTSEFPVSSRYFATMTAKYTSLETIYAFAQCNPDITSINCSTCLQNGFSEITTNHTGSVYAQLFSPICRLSYVLSGETLSRPWSFSQTFRRSLPITFSAGNRGIRNSFIGAMIASISSMAMCLKLLL</sequence>
<name>A0ABM3R2P8_SPIOL</name>
<dbReference type="GeneID" id="130464379"/>
<proteinExistence type="predicted"/>
<gene>
    <name evidence="6" type="primary">LOC130464379</name>
</gene>